<evidence type="ECO:0000313" key="4">
    <source>
        <dbReference type="EMBL" id="PMR81592.1"/>
    </source>
</evidence>
<dbReference type="RefSeq" id="WP_102587075.1">
    <property type="nucleotide sequence ID" value="NZ_BNAE01000003.1"/>
</dbReference>
<keyword evidence="2" id="KW-0119">Carbohydrate metabolism</keyword>
<name>A0A2N7UMF8_9GAMM</name>
<keyword evidence="1" id="KW-0521">NADP</keyword>
<dbReference type="Pfam" id="PF01370">
    <property type="entry name" value="Epimerase"/>
    <property type="match status" value="1"/>
</dbReference>
<comment type="caution">
    <text evidence="4">The sequence shown here is derived from an EMBL/GenBank/DDBJ whole genome shotgun (WGS) entry which is preliminary data.</text>
</comment>
<dbReference type="AlphaFoldDB" id="A0A2N7UMF8"/>
<dbReference type="InterPro" id="IPR050005">
    <property type="entry name" value="DenD"/>
</dbReference>
<keyword evidence="5" id="KW-1185">Reference proteome</keyword>
<evidence type="ECO:0000256" key="2">
    <source>
        <dbReference type="ARBA" id="ARBA00023277"/>
    </source>
</evidence>
<dbReference type="PANTHER" id="PTHR43103:SF3">
    <property type="entry name" value="ADP-L-GLYCERO-D-MANNO-HEPTOSE-6-EPIMERASE"/>
    <property type="match status" value="1"/>
</dbReference>
<dbReference type="InterPro" id="IPR036291">
    <property type="entry name" value="NAD(P)-bd_dom_sf"/>
</dbReference>
<gene>
    <name evidence="4" type="ORF">C1H70_04120</name>
</gene>
<dbReference type="Gene3D" id="3.40.50.720">
    <property type="entry name" value="NAD(P)-binding Rossmann-like Domain"/>
    <property type="match status" value="1"/>
</dbReference>
<evidence type="ECO:0000259" key="3">
    <source>
        <dbReference type="Pfam" id="PF01370"/>
    </source>
</evidence>
<dbReference type="GO" id="GO:0016491">
    <property type="term" value="F:oxidoreductase activity"/>
    <property type="evidence" value="ECO:0007669"/>
    <property type="project" value="InterPro"/>
</dbReference>
<dbReference type="Gene3D" id="3.90.25.10">
    <property type="entry name" value="UDP-galactose 4-epimerase, domain 1"/>
    <property type="match status" value="1"/>
</dbReference>
<dbReference type="NCBIfam" id="NF043036">
    <property type="entry name" value="ErythonDh"/>
    <property type="match status" value="1"/>
</dbReference>
<dbReference type="Proteomes" id="UP000235547">
    <property type="component" value="Unassembled WGS sequence"/>
</dbReference>
<dbReference type="OrthoDB" id="9801056at2"/>
<evidence type="ECO:0000313" key="5">
    <source>
        <dbReference type="Proteomes" id="UP000235547"/>
    </source>
</evidence>
<dbReference type="InterPro" id="IPR001509">
    <property type="entry name" value="Epimerase_deHydtase"/>
</dbReference>
<organism evidence="4 5">
    <name type="scientific">Halomonas urumqiensis</name>
    <dbReference type="NCBI Taxonomy" id="1684789"/>
    <lineage>
        <taxon>Bacteria</taxon>
        <taxon>Pseudomonadati</taxon>
        <taxon>Pseudomonadota</taxon>
        <taxon>Gammaproteobacteria</taxon>
        <taxon>Oceanospirillales</taxon>
        <taxon>Halomonadaceae</taxon>
        <taxon>Halomonas</taxon>
    </lineage>
</organism>
<feature type="domain" description="NAD-dependent epimerase/dehydratase" evidence="3">
    <location>
        <begin position="7"/>
        <end position="210"/>
    </location>
</feature>
<evidence type="ECO:0000256" key="1">
    <source>
        <dbReference type="ARBA" id="ARBA00022857"/>
    </source>
</evidence>
<protein>
    <submittedName>
        <fullName evidence="4">NAD-dependent epimerase</fullName>
    </submittedName>
</protein>
<accession>A0A2N7UMF8</accession>
<sequence length="333" mass="35964">MQRPLRVLITGGTGFIGKRLARHLLDQPTLALEGEAPREIGKITLLDAFPADDLPDDPRLDVRIGEIDDSALLEELTREVDLVWHLAAVVSSAAEADFDLGMRVNLHGLLALLEVLRAQPKPARLVYASGFAVFGGPLPEVVVDDTLPTPVSSYGTQKAIGEMLVNDYSRRGFVDGRTLRLPTIAVRPGKPNKAASTFVSSIIREPLVGERAVCPVTPETPVYITSPRRVLDAMLHAMSLDGERLGQSRTIPLPGLTVTIAEMVAALESVAGPAARELIEWHADAEIQRIVASWPSRVEAPRAAELGFHADGDIESIIRAHVEDEGITLTGDQ</sequence>
<dbReference type="PANTHER" id="PTHR43103">
    <property type="entry name" value="NUCLEOSIDE-DIPHOSPHATE-SUGAR EPIMERASE"/>
    <property type="match status" value="1"/>
</dbReference>
<proteinExistence type="predicted"/>
<dbReference type="EMBL" id="PNRG01000008">
    <property type="protein sequence ID" value="PMR81592.1"/>
    <property type="molecule type" value="Genomic_DNA"/>
</dbReference>
<dbReference type="SUPFAM" id="SSF51735">
    <property type="entry name" value="NAD(P)-binding Rossmann-fold domains"/>
    <property type="match status" value="1"/>
</dbReference>
<reference evidence="4 5" key="1">
    <citation type="submission" date="2018-01" db="EMBL/GenBank/DDBJ databases">
        <title>Halomonas endophytica sp. nov., isolated from storage liquid in the stems of Populus euphratica.</title>
        <authorList>
            <person name="Chen C."/>
        </authorList>
    </citation>
    <scope>NUCLEOTIDE SEQUENCE [LARGE SCALE GENOMIC DNA]</scope>
    <source>
        <strain evidence="4 5">BZ-SZ-XJ27</strain>
    </source>
</reference>